<dbReference type="InterPro" id="IPR045357">
    <property type="entry name" value="Aminopeptidase_N-like_N"/>
</dbReference>
<feature type="compositionally biased region" description="Polar residues" evidence="2">
    <location>
        <begin position="42"/>
        <end position="55"/>
    </location>
</feature>
<comment type="caution">
    <text evidence="5">The sequence shown here is derived from an EMBL/GenBank/DDBJ whole genome shotgun (WGS) entry which is preliminary data.</text>
</comment>
<proteinExistence type="predicted"/>
<dbReference type="GO" id="GO:0043171">
    <property type="term" value="P:peptide catabolic process"/>
    <property type="evidence" value="ECO:0007669"/>
    <property type="project" value="TreeGrafter"/>
</dbReference>
<gene>
    <name evidence="5" type="ORF">V1264_010979</name>
</gene>
<accession>A0AAN9BXA2</accession>
<dbReference type="GO" id="GO:0016020">
    <property type="term" value="C:membrane"/>
    <property type="evidence" value="ECO:0007669"/>
    <property type="project" value="TreeGrafter"/>
</dbReference>
<dbReference type="GO" id="GO:0005615">
    <property type="term" value="C:extracellular space"/>
    <property type="evidence" value="ECO:0007669"/>
    <property type="project" value="TreeGrafter"/>
</dbReference>
<dbReference type="GO" id="GO:0070006">
    <property type="term" value="F:metalloaminopeptidase activity"/>
    <property type="evidence" value="ECO:0007669"/>
    <property type="project" value="TreeGrafter"/>
</dbReference>
<dbReference type="Pfam" id="PF17900">
    <property type="entry name" value="Peptidase_M1_N"/>
    <property type="match status" value="1"/>
</dbReference>
<evidence type="ECO:0000259" key="4">
    <source>
        <dbReference type="Pfam" id="PF17900"/>
    </source>
</evidence>
<dbReference type="EMBL" id="JBAMIC010000002">
    <property type="protein sequence ID" value="KAK7111325.1"/>
    <property type="molecule type" value="Genomic_DNA"/>
</dbReference>
<keyword evidence="6" id="KW-1185">Reference proteome</keyword>
<name>A0AAN9BXA2_9CAEN</name>
<keyword evidence="3" id="KW-0812">Transmembrane</keyword>
<keyword evidence="1" id="KW-0645">Protease</keyword>
<dbReference type="InterPro" id="IPR050344">
    <property type="entry name" value="Peptidase_M1_aminopeptidases"/>
</dbReference>
<dbReference type="PANTHER" id="PTHR11533:SF276">
    <property type="entry name" value="GLUTAMYL AMINOPEPTIDASE"/>
    <property type="match status" value="1"/>
</dbReference>
<evidence type="ECO:0000313" key="5">
    <source>
        <dbReference type="EMBL" id="KAK7111325.1"/>
    </source>
</evidence>
<dbReference type="AlphaFoldDB" id="A0AAN9BXA2"/>
<keyword evidence="1" id="KW-0378">Hydrolase</keyword>
<dbReference type="InterPro" id="IPR042097">
    <property type="entry name" value="Aminopeptidase_N-like_N_sf"/>
</dbReference>
<keyword evidence="3" id="KW-0472">Membrane</keyword>
<dbReference type="GO" id="GO:0006508">
    <property type="term" value="P:proteolysis"/>
    <property type="evidence" value="ECO:0007669"/>
    <property type="project" value="TreeGrafter"/>
</dbReference>
<sequence length="214" mass="23789">MSTVQINRRLLYLLAFLFVAIPILVGVLVWHATDNANDSEDSQTVTLGNRSTVSEGLSGGQGQSTGVRAPTTTREPTPEEIAAKPWLSLRLPEYQVPLHYDITLYPDFYGDHGTFYGNETVDVEVKQTTRFLLIHVYKLTIHDVKVVKADTKEALEVARTFEEAKNQFLVVETKSDMEAGTVVGLHLQFSGSLTESIVGFYKSSYVNSKTGETR</sequence>
<evidence type="ECO:0000256" key="1">
    <source>
        <dbReference type="ARBA" id="ARBA00022438"/>
    </source>
</evidence>
<evidence type="ECO:0000256" key="3">
    <source>
        <dbReference type="SAM" id="Phobius"/>
    </source>
</evidence>
<dbReference type="Gene3D" id="2.60.40.1730">
    <property type="entry name" value="tricorn interacting facor f3 domain"/>
    <property type="match status" value="1"/>
</dbReference>
<keyword evidence="3" id="KW-1133">Transmembrane helix</keyword>
<keyword evidence="1" id="KW-0031">Aminopeptidase</keyword>
<evidence type="ECO:0000256" key="2">
    <source>
        <dbReference type="SAM" id="MobiDB-lite"/>
    </source>
</evidence>
<feature type="transmembrane region" description="Helical" evidence="3">
    <location>
        <begin position="12"/>
        <end position="32"/>
    </location>
</feature>
<protein>
    <recommendedName>
        <fullName evidence="4">Aminopeptidase N-like N-terminal domain-containing protein</fullName>
    </recommendedName>
</protein>
<evidence type="ECO:0000313" key="6">
    <source>
        <dbReference type="Proteomes" id="UP001374579"/>
    </source>
</evidence>
<dbReference type="PANTHER" id="PTHR11533">
    <property type="entry name" value="PROTEASE M1 ZINC METALLOPROTEASE"/>
    <property type="match status" value="1"/>
</dbReference>
<dbReference type="GO" id="GO:0005737">
    <property type="term" value="C:cytoplasm"/>
    <property type="evidence" value="ECO:0007669"/>
    <property type="project" value="TreeGrafter"/>
</dbReference>
<dbReference type="Proteomes" id="UP001374579">
    <property type="component" value="Unassembled WGS sequence"/>
</dbReference>
<feature type="region of interest" description="Disordered" evidence="2">
    <location>
        <begin position="38"/>
        <end position="78"/>
    </location>
</feature>
<dbReference type="SUPFAM" id="SSF63737">
    <property type="entry name" value="Leukotriene A4 hydrolase N-terminal domain"/>
    <property type="match status" value="1"/>
</dbReference>
<dbReference type="GO" id="GO:0042277">
    <property type="term" value="F:peptide binding"/>
    <property type="evidence" value="ECO:0007669"/>
    <property type="project" value="TreeGrafter"/>
</dbReference>
<dbReference type="GO" id="GO:0008270">
    <property type="term" value="F:zinc ion binding"/>
    <property type="evidence" value="ECO:0007669"/>
    <property type="project" value="TreeGrafter"/>
</dbReference>
<feature type="domain" description="Aminopeptidase N-like N-terminal" evidence="4">
    <location>
        <begin position="96"/>
        <end position="212"/>
    </location>
</feature>
<reference evidence="5 6" key="1">
    <citation type="submission" date="2024-02" db="EMBL/GenBank/DDBJ databases">
        <title>Chromosome-scale genome assembly of the rough periwinkle Littorina saxatilis.</title>
        <authorList>
            <person name="De Jode A."/>
            <person name="Faria R."/>
            <person name="Formenti G."/>
            <person name="Sims Y."/>
            <person name="Smith T.P."/>
            <person name="Tracey A."/>
            <person name="Wood J.M.D."/>
            <person name="Zagrodzka Z.B."/>
            <person name="Johannesson K."/>
            <person name="Butlin R.K."/>
            <person name="Leder E.H."/>
        </authorList>
    </citation>
    <scope>NUCLEOTIDE SEQUENCE [LARGE SCALE GENOMIC DNA]</scope>
    <source>
        <strain evidence="5">Snail1</strain>
        <tissue evidence="5">Muscle</tissue>
    </source>
</reference>
<organism evidence="5 6">
    <name type="scientific">Littorina saxatilis</name>
    <dbReference type="NCBI Taxonomy" id="31220"/>
    <lineage>
        <taxon>Eukaryota</taxon>
        <taxon>Metazoa</taxon>
        <taxon>Spiralia</taxon>
        <taxon>Lophotrochozoa</taxon>
        <taxon>Mollusca</taxon>
        <taxon>Gastropoda</taxon>
        <taxon>Caenogastropoda</taxon>
        <taxon>Littorinimorpha</taxon>
        <taxon>Littorinoidea</taxon>
        <taxon>Littorinidae</taxon>
        <taxon>Littorina</taxon>
    </lineage>
</organism>